<evidence type="ECO:0000256" key="1">
    <source>
        <dbReference type="ARBA" id="ARBA00004141"/>
    </source>
</evidence>
<protein>
    <recommendedName>
        <fullName evidence="9">EamA domain-containing protein</fullName>
    </recommendedName>
</protein>
<evidence type="ECO:0000256" key="6">
    <source>
        <dbReference type="SAM" id="Phobius"/>
    </source>
</evidence>
<feature type="transmembrane region" description="Helical" evidence="6">
    <location>
        <begin position="280"/>
        <end position="301"/>
    </location>
</feature>
<feature type="transmembrane region" description="Helical" evidence="6">
    <location>
        <begin position="313"/>
        <end position="329"/>
    </location>
</feature>
<organism evidence="7 8">
    <name type="scientific">Euplotes crassus</name>
    <dbReference type="NCBI Taxonomy" id="5936"/>
    <lineage>
        <taxon>Eukaryota</taxon>
        <taxon>Sar</taxon>
        <taxon>Alveolata</taxon>
        <taxon>Ciliophora</taxon>
        <taxon>Intramacronucleata</taxon>
        <taxon>Spirotrichea</taxon>
        <taxon>Hypotrichia</taxon>
        <taxon>Euplotida</taxon>
        <taxon>Euplotidae</taxon>
        <taxon>Moneuplotes</taxon>
    </lineage>
</organism>
<dbReference type="PANTHER" id="PTHR13146">
    <property type="match status" value="1"/>
</dbReference>
<evidence type="ECO:0000256" key="3">
    <source>
        <dbReference type="ARBA" id="ARBA00022989"/>
    </source>
</evidence>
<dbReference type="EMBL" id="CAMPGE010012550">
    <property type="protein sequence ID" value="CAI2371321.1"/>
    <property type="molecule type" value="Genomic_DNA"/>
</dbReference>
<dbReference type="AlphaFoldDB" id="A0AAD1XGK4"/>
<proteinExistence type="predicted"/>
<name>A0AAD1XGK4_EUPCR</name>
<feature type="region of interest" description="Disordered" evidence="5">
    <location>
        <begin position="376"/>
        <end position="402"/>
    </location>
</feature>
<dbReference type="GO" id="GO:0000139">
    <property type="term" value="C:Golgi membrane"/>
    <property type="evidence" value="ECO:0007669"/>
    <property type="project" value="InterPro"/>
</dbReference>
<feature type="compositionally biased region" description="Acidic residues" evidence="5">
    <location>
        <begin position="392"/>
        <end position="402"/>
    </location>
</feature>
<reference evidence="7" key="1">
    <citation type="submission" date="2023-07" db="EMBL/GenBank/DDBJ databases">
        <authorList>
            <consortium name="AG Swart"/>
            <person name="Singh M."/>
            <person name="Singh A."/>
            <person name="Seah K."/>
            <person name="Emmerich C."/>
        </authorList>
    </citation>
    <scope>NUCLEOTIDE SEQUENCE</scope>
    <source>
        <strain evidence="7">DP1</strain>
    </source>
</reference>
<dbReference type="InterPro" id="IPR007271">
    <property type="entry name" value="Nuc_sug_transpt"/>
</dbReference>
<evidence type="ECO:0000256" key="2">
    <source>
        <dbReference type="ARBA" id="ARBA00022692"/>
    </source>
</evidence>
<dbReference type="PANTHER" id="PTHR13146:SF0">
    <property type="entry name" value="SOLUTE CARRIER FAMILY 35 MEMBER F6"/>
    <property type="match status" value="1"/>
</dbReference>
<evidence type="ECO:0000313" key="7">
    <source>
        <dbReference type="EMBL" id="CAI2371321.1"/>
    </source>
</evidence>
<keyword evidence="8" id="KW-1185">Reference proteome</keyword>
<comment type="caution">
    <text evidence="7">The sequence shown here is derived from an EMBL/GenBank/DDBJ whole genome shotgun (WGS) entry which is preliminary data.</text>
</comment>
<feature type="transmembrane region" description="Helical" evidence="6">
    <location>
        <begin position="191"/>
        <end position="213"/>
    </location>
</feature>
<dbReference type="GO" id="GO:0015165">
    <property type="term" value="F:pyrimidine nucleotide-sugar transmembrane transporter activity"/>
    <property type="evidence" value="ECO:0007669"/>
    <property type="project" value="InterPro"/>
</dbReference>
<evidence type="ECO:0000256" key="4">
    <source>
        <dbReference type="ARBA" id="ARBA00023136"/>
    </source>
</evidence>
<dbReference type="InterPro" id="IPR037185">
    <property type="entry name" value="EmrE-like"/>
</dbReference>
<feature type="transmembrane region" description="Helical" evidence="6">
    <location>
        <begin position="341"/>
        <end position="363"/>
    </location>
</feature>
<feature type="transmembrane region" description="Helical" evidence="6">
    <location>
        <begin position="51"/>
        <end position="71"/>
    </location>
</feature>
<feature type="transmembrane region" description="Helical" evidence="6">
    <location>
        <begin position="102"/>
        <end position="131"/>
    </location>
</feature>
<comment type="subcellular location">
    <subcellularLocation>
        <location evidence="1">Membrane</location>
        <topology evidence="1">Multi-pass membrane protein</topology>
    </subcellularLocation>
</comment>
<dbReference type="Pfam" id="PF04142">
    <property type="entry name" value="Nuc_sug_transp"/>
    <property type="match status" value="1"/>
</dbReference>
<evidence type="ECO:0000256" key="5">
    <source>
        <dbReference type="SAM" id="MobiDB-lite"/>
    </source>
</evidence>
<keyword evidence="2 6" id="KW-0812">Transmembrane</keyword>
<gene>
    <name evidence="7" type="ORF">ECRASSUSDP1_LOCUS12641</name>
</gene>
<dbReference type="SUPFAM" id="SSF103481">
    <property type="entry name" value="Multidrug resistance efflux transporter EmrE"/>
    <property type="match status" value="1"/>
</dbReference>
<feature type="compositionally biased region" description="Basic and acidic residues" evidence="5">
    <location>
        <begin position="376"/>
        <end position="391"/>
    </location>
</feature>
<sequence>MSSQLPTYQIYILMLMMLLFGATNTIIHKFQNELRTKDPKTGEDMKYNHPFFQALCMFIAEFSCLVIYKIYEWRQNKKHGGRDNNPSIIEAKKQGKKTEINVFLFIIPACFDIMGSTLQFIALTMIAASIYQMMRGTLVFIIAIMSIIFLARRLYRHHWSSLAVIFVGLAMVGATPLIFPDKDDNDEDNQALYVIIGICLIIFSQLFTGCHMITEEKLFHNYYLHPLRVVGWEGLWGVLIYTILLVILQFIPCHIDKVCPHGTIEDTPQAIREWTRNDGLWITTIVYVISVAAFNCLGVSITKYASAAQRSTIDMSRTALIWVFFLIYPGNGHEKFEYLELIGFILLIAGTLVYNEIVVIPFLGFNKNTKKAIAEREPKRESVDSYRKELLTNEENDEDSAI</sequence>
<feature type="transmembrane region" description="Helical" evidence="6">
    <location>
        <begin position="12"/>
        <end position="31"/>
    </location>
</feature>
<accession>A0AAD1XGK4</accession>
<keyword evidence="3 6" id="KW-1133">Transmembrane helix</keyword>
<evidence type="ECO:0008006" key="9">
    <source>
        <dbReference type="Google" id="ProtNLM"/>
    </source>
</evidence>
<evidence type="ECO:0000313" key="8">
    <source>
        <dbReference type="Proteomes" id="UP001295684"/>
    </source>
</evidence>
<feature type="transmembrane region" description="Helical" evidence="6">
    <location>
        <begin position="137"/>
        <end position="155"/>
    </location>
</feature>
<feature type="transmembrane region" description="Helical" evidence="6">
    <location>
        <begin position="234"/>
        <end position="251"/>
    </location>
</feature>
<keyword evidence="4 6" id="KW-0472">Membrane</keyword>
<dbReference type="Proteomes" id="UP001295684">
    <property type="component" value="Unassembled WGS sequence"/>
</dbReference>
<feature type="transmembrane region" description="Helical" evidence="6">
    <location>
        <begin position="162"/>
        <end position="179"/>
    </location>
</feature>